<reference evidence="2" key="1">
    <citation type="submission" date="2017-09" db="EMBL/GenBank/DDBJ databases">
        <title>Depth-based differentiation of microbial function through sediment-hosted aquifers and enrichment of novel symbionts in the deep terrestrial subsurface.</title>
        <authorList>
            <person name="Probst A.J."/>
            <person name="Ladd B."/>
            <person name="Jarett J.K."/>
            <person name="Geller-Mcgrath D.E."/>
            <person name="Sieber C.M.K."/>
            <person name="Emerson J.B."/>
            <person name="Anantharaman K."/>
            <person name="Thomas B.C."/>
            <person name="Malmstrom R."/>
            <person name="Stieglmeier M."/>
            <person name="Klingl A."/>
            <person name="Woyke T."/>
            <person name="Ryan C.M."/>
            <person name="Banfield J.F."/>
        </authorList>
    </citation>
    <scope>NUCLEOTIDE SEQUENCE [LARGE SCALE GENOMIC DNA]</scope>
</reference>
<evidence type="ECO:0000313" key="1">
    <source>
        <dbReference type="EMBL" id="PIR85036.1"/>
    </source>
</evidence>
<evidence type="ECO:0008006" key="3">
    <source>
        <dbReference type="Google" id="ProtNLM"/>
    </source>
</evidence>
<dbReference type="SUPFAM" id="SSF55608">
    <property type="entry name" value="Homing endonucleases"/>
    <property type="match status" value="2"/>
</dbReference>
<name>A0A2H0UH81_9BACT</name>
<dbReference type="InterPro" id="IPR027434">
    <property type="entry name" value="Homing_endonucl"/>
</dbReference>
<dbReference type="EMBL" id="PFBH01000017">
    <property type="protein sequence ID" value="PIR85036.1"/>
    <property type="molecule type" value="Genomic_DNA"/>
</dbReference>
<dbReference type="Proteomes" id="UP000229315">
    <property type="component" value="Unassembled WGS sequence"/>
</dbReference>
<dbReference type="Gene3D" id="3.10.28.10">
    <property type="entry name" value="Homing endonucleases"/>
    <property type="match status" value="1"/>
</dbReference>
<evidence type="ECO:0000313" key="2">
    <source>
        <dbReference type="Proteomes" id="UP000229315"/>
    </source>
</evidence>
<comment type="caution">
    <text evidence="1">The sequence shown here is derived from an EMBL/GenBank/DDBJ whole genome shotgun (WGS) entry which is preliminary data.</text>
</comment>
<gene>
    <name evidence="1" type="ORF">COU15_03035</name>
</gene>
<dbReference type="AlphaFoldDB" id="A0A2H0UH81"/>
<protein>
    <recommendedName>
        <fullName evidence="3">DOD-type homing endonuclease domain-containing protein</fullName>
    </recommendedName>
</protein>
<accession>A0A2H0UH81</accession>
<sequence length="228" mass="26298">MGKRGPKPRWRKFVWTPGFAYAVGLFATDGCMYNDGRHLSFVSADMDLVKTFKQCFGLKNKIGYKTGGYNNKKCPHVQWGDVAMYQFFLSMGLTPKKSKILGPLKIPAKFFFDFLRGAIDGDGSFYSYFDPRWRSSFMFYLSLSSGSKKFIDWIRKEIEDRLGIRGHIGFHQAKNVYQIKYAKADSLKILEKMYYDPTVVCLKRKHVKIETALKKNRQLDKLRASGGT</sequence>
<proteinExistence type="predicted"/>
<organism evidence="1 2">
    <name type="scientific">Candidatus Kaiserbacteria bacterium CG10_big_fil_rev_8_21_14_0_10_45_20</name>
    <dbReference type="NCBI Taxonomy" id="1974607"/>
    <lineage>
        <taxon>Bacteria</taxon>
        <taxon>Candidatus Kaiseribacteriota</taxon>
    </lineage>
</organism>